<evidence type="ECO:0000313" key="1">
    <source>
        <dbReference type="EMBL" id="MQL74873.1"/>
    </source>
</evidence>
<dbReference type="Proteomes" id="UP000652761">
    <property type="component" value="Unassembled WGS sequence"/>
</dbReference>
<comment type="caution">
    <text evidence="1">The sequence shown here is derived from an EMBL/GenBank/DDBJ whole genome shotgun (WGS) entry which is preliminary data.</text>
</comment>
<organism evidence="1 2">
    <name type="scientific">Colocasia esculenta</name>
    <name type="common">Wild taro</name>
    <name type="synonym">Arum esculentum</name>
    <dbReference type="NCBI Taxonomy" id="4460"/>
    <lineage>
        <taxon>Eukaryota</taxon>
        <taxon>Viridiplantae</taxon>
        <taxon>Streptophyta</taxon>
        <taxon>Embryophyta</taxon>
        <taxon>Tracheophyta</taxon>
        <taxon>Spermatophyta</taxon>
        <taxon>Magnoliopsida</taxon>
        <taxon>Liliopsida</taxon>
        <taxon>Araceae</taxon>
        <taxon>Aroideae</taxon>
        <taxon>Colocasieae</taxon>
        <taxon>Colocasia</taxon>
    </lineage>
</organism>
<name>A0A843TZQ6_COLES</name>
<accession>A0A843TZQ6</accession>
<evidence type="ECO:0000313" key="2">
    <source>
        <dbReference type="Proteomes" id="UP000652761"/>
    </source>
</evidence>
<proteinExistence type="predicted"/>
<reference evidence="1" key="1">
    <citation type="submission" date="2017-07" db="EMBL/GenBank/DDBJ databases">
        <title>Taro Niue Genome Assembly and Annotation.</title>
        <authorList>
            <person name="Atibalentja N."/>
            <person name="Keating K."/>
            <person name="Fields C.J."/>
        </authorList>
    </citation>
    <scope>NUCLEOTIDE SEQUENCE</scope>
    <source>
        <strain evidence="1">Niue_2</strain>
        <tissue evidence="1">Leaf</tissue>
    </source>
</reference>
<dbReference type="EMBL" id="NMUH01000225">
    <property type="protein sequence ID" value="MQL74873.1"/>
    <property type="molecule type" value="Genomic_DNA"/>
</dbReference>
<gene>
    <name evidence="1" type="ORF">Taro_007213</name>
</gene>
<protein>
    <submittedName>
        <fullName evidence="1">Uncharacterized protein</fullName>
    </submittedName>
</protein>
<keyword evidence="2" id="KW-1185">Reference proteome</keyword>
<sequence length="66" mass="7300">MQIAVSSVSAFLAPNRGGGREKPGFPHLGFADYVTPTRGLPGFPGNHRFRVLLAFPRHEQRRKGEI</sequence>
<dbReference type="AlphaFoldDB" id="A0A843TZQ6"/>